<proteinExistence type="predicted"/>
<dbReference type="EMBL" id="JBIAZU010000008">
    <property type="protein sequence ID" value="MFF5296198.1"/>
    <property type="molecule type" value="Genomic_DNA"/>
</dbReference>
<evidence type="ECO:0000313" key="2">
    <source>
        <dbReference type="Proteomes" id="UP001602245"/>
    </source>
</evidence>
<name>A0ABW6WT96_9ACTN</name>
<dbReference type="Proteomes" id="UP001602245">
    <property type="component" value="Unassembled WGS sequence"/>
</dbReference>
<dbReference type="RefSeq" id="WP_157296982.1">
    <property type="nucleotide sequence ID" value="NZ_JBIAZU010000008.1"/>
</dbReference>
<keyword evidence="2" id="KW-1185">Reference proteome</keyword>
<sequence>MLHLLTELLPPGRTSHFGVAPGDDLQVRLYLDEGAGPGLVKVAVGKEAPNGAEPPRGATASVTIRHMPDNCLQSLAVDAAWPDGTLVQVDVATCLDRAGDSPTRSDDRVETTPLVLTVDEAVRVAADPRWGVTMDAALVSQGAREFPAPPVFG</sequence>
<gene>
    <name evidence="1" type="ORF">ACFY35_42760</name>
</gene>
<protein>
    <submittedName>
        <fullName evidence="1">Uncharacterized protein</fullName>
    </submittedName>
</protein>
<comment type="caution">
    <text evidence="1">The sequence shown here is derived from an EMBL/GenBank/DDBJ whole genome shotgun (WGS) entry which is preliminary data.</text>
</comment>
<organism evidence="1 2">
    <name type="scientific">Paractinoplanes globisporus</name>
    <dbReference type="NCBI Taxonomy" id="113565"/>
    <lineage>
        <taxon>Bacteria</taxon>
        <taxon>Bacillati</taxon>
        <taxon>Actinomycetota</taxon>
        <taxon>Actinomycetes</taxon>
        <taxon>Micromonosporales</taxon>
        <taxon>Micromonosporaceae</taxon>
        <taxon>Paractinoplanes</taxon>
    </lineage>
</organism>
<accession>A0ABW6WT96</accession>
<reference evidence="1 2" key="1">
    <citation type="submission" date="2024-10" db="EMBL/GenBank/DDBJ databases">
        <title>The Natural Products Discovery Center: Release of the First 8490 Sequenced Strains for Exploring Actinobacteria Biosynthetic Diversity.</title>
        <authorList>
            <person name="Kalkreuter E."/>
            <person name="Kautsar S.A."/>
            <person name="Yang D."/>
            <person name="Bader C.D."/>
            <person name="Teijaro C.N."/>
            <person name="Fluegel L."/>
            <person name="Davis C.M."/>
            <person name="Simpson J.R."/>
            <person name="Lauterbach L."/>
            <person name="Steele A.D."/>
            <person name="Gui C."/>
            <person name="Meng S."/>
            <person name="Li G."/>
            <person name="Viehrig K."/>
            <person name="Ye F."/>
            <person name="Su P."/>
            <person name="Kiefer A.F."/>
            <person name="Nichols A."/>
            <person name="Cepeda A.J."/>
            <person name="Yan W."/>
            <person name="Fan B."/>
            <person name="Jiang Y."/>
            <person name="Adhikari A."/>
            <person name="Zheng C.-J."/>
            <person name="Schuster L."/>
            <person name="Cowan T.M."/>
            <person name="Smanski M.J."/>
            <person name="Chevrette M.G."/>
            <person name="De Carvalho L.P.S."/>
            <person name="Shen B."/>
        </authorList>
    </citation>
    <scope>NUCLEOTIDE SEQUENCE [LARGE SCALE GENOMIC DNA]</scope>
    <source>
        <strain evidence="1 2">NPDC000087</strain>
    </source>
</reference>
<evidence type="ECO:0000313" key="1">
    <source>
        <dbReference type="EMBL" id="MFF5296198.1"/>
    </source>
</evidence>